<dbReference type="InterPro" id="IPR036938">
    <property type="entry name" value="PAP2/HPO_sf"/>
</dbReference>
<evidence type="ECO:0000313" key="3">
    <source>
        <dbReference type="EMBL" id="TLP98469.1"/>
    </source>
</evidence>
<reference evidence="3 4" key="1">
    <citation type="submission" date="2019-05" db="EMBL/GenBank/DDBJ databases">
        <title>Nesterenkonia sp. GY074 isolated from the Southern Atlantic Ocean.</title>
        <authorList>
            <person name="Zhang G."/>
        </authorList>
    </citation>
    <scope>NUCLEOTIDE SEQUENCE [LARGE SCALE GENOMIC DNA]</scope>
    <source>
        <strain evidence="3 4">GY074</strain>
    </source>
</reference>
<keyword evidence="1" id="KW-0472">Membrane</keyword>
<dbReference type="SUPFAM" id="SSF48317">
    <property type="entry name" value="Acid phosphatase/Vanadium-dependent haloperoxidase"/>
    <property type="match status" value="1"/>
</dbReference>
<keyword evidence="1" id="KW-1133">Transmembrane helix</keyword>
<feature type="domain" description="Phosphatidic acid phosphatase type 2/haloperoxidase" evidence="2">
    <location>
        <begin position="149"/>
        <end position="254"/>
    </location>
</feature>
<dbReference type="EMBL" id="VAVZ01000009">
    <property type="protein sequence ID" value="TLP98469.1"/>
    <property type="molecule type" value="Genomic_DNA"/>
</dbReference>
<dbReference type="Pfam" id="PF01569">
    <property type="entry name" value="PAP2"/>
    <property type="match status" value="1"/>
</dbReference>
<dbReference type="OrthoDB" id="3240395at2"/>
<feature type="transmembrane region" description="Helical" evidence="1">
    <location>
        <begin position="241"/>
        <end position="259"/>
    </location>
</feature>
<accession>A0A5R9BDY1</accession>
<protein>
    <submittedName>
        <fullName evidence="3">Phosphatase PAP2 family protein</fullName>
    </submittedName>
</protein>
<evidence type="ECO:0000256" key="1">
    <source>
        <dbReference type="SAM" id="Phobius"/>
    </source>
</evidence>
<comment type="caution">
    <text evidence="3">The sequence shown here is derived from an EMBL/GenBank/DDBJ whole genome shotgun (WGS) entry which is preliminary data.</text>
</comment>
<feature type="transmembrane region" description="Helical" evidence="1">
    <location>
        <begin position="149"/>
        <end position="169"/>
    </location>
</feature>
<feature type="transmembrane region" description="Helical" evidence="1">
    <location>
        <begin position="213"/>
        <end position="235"/>
    </location>
</feature>
<feature type="transmembrane region" description="Helical" evidence="1">
    <location>
        <begin position="122"/>
        <end position="142"/>
    </location>
</feature>
<feature type="transmembrane region" description="Helical" evidence="1">
    <location>
        <begin position="189"/>
        <end position="206"/>
    </location>
</feature>
<gene>
    <name evidence="3" type="ORF">FEF26_04725</name>
</gene>
<evidence type="ECO:0000313" key="4">
    <source>
        <dbReference type="Proteomes" id="UP000310458"/>
    </source>
</evidence>
<dbReference type="AlphaFoldDB" id="A0A5R9BDY1"/>
<feature type="transmembrane region" description="Helical" evidence="1">
    <location>
        <begin position="69"/>
        <end position="89"/>
    </location>
</feature>
<feature type="transmembrane region" description="Helical" evidence="1">
    <location>
        <begin position="279"/>
        <end position="304"/>
    </location>
</feature>
<dbReference type="InterPro" id="IPR000326">
    <property type="entry name" value="PAP2/HPO"/>
</dbReference>
<keyword evidence="1" id="KW-0812">Transmembrane</keyword>
<feature type="transmembrane region" description="Helical" evidence="1">
    <location>
        <begin position="316"/>
        <end position="341"/>
    </location>
</feature>
<keyword evidence="4" id="KW-1185">Reference proteome</keyword>
<evidence type="ECO:0000259" key="2">
    <source>
        <dbReference type="Pfam" id="PF01569"/>
    </source>
</evidence>
<organism evidence="3 4">
    <name type="scientific">Nesterenkonia salmonea</name>
    <dbReference type="NCBI Taxonomy" id="1804987"/>
    <lineage>
        <taxon>Bacteria</taxon>
        <taxon>Bacillati</taxon>
        <taxon>Actinomycetota</taxon>
        <taxon>Actinomycetes</taxon>
        <taxon>Micrococcales</taxon>
        <taxon>Micrococcaceae</taxon>
        <taxon>Nesterenkonia</taxon>
    </lineage>
</organism>
<name>A0A5R9BDY1_9MICC</name>
<dbReference type="Proteomes" id="UP000310458">
    <property type="component" value="Unassembled WGS sequence"/>
</dbReference>
<proteinExistence type="predicted"/>
<dbReference type="Gene3D" id="1.20.144.10">
    <property type="entry name" value="Phosphatidic acid phosphatase type 2/haloperoxidase"/>
    <property type="match status" value="1"/>
</dbReference>
<sequence>MTSRRVWPRNRVRIGTETMTAASSSSARSGSWCCGTASSLCSQVHRTSWKNRSMPSSSSALRAPARRTGLWIAALVVTGVLFLVVYEYFVRTESGQFLDNVMRMTADHFDHPLPFLNPQNRWIAVFIMAPPAVLFAVIVLAGRKYLAGLIAVGTVLAANISTQVLKYGMLDRPDLTDNPTYWINNSLPSGHTTMAASIVVAVFLVASPKARPAIGVLGALWGGSWGAYLFIEAWHRPSDMIAAYLVAAAWGLVGGWLIFRAAPRDNTVIADAEPEVAPAAGVCWFLGIVLTVGGMLCLVFAGGWTGLERSVAEPTLWAWAAGTLLSFGPAMLTAAVGINFFGAETGRRMRGADVPAAHGTRVVYPIPPELRQLYDRV</sequence>